<comment type="caution">
    <text evidence="10">The sequence shown here is derived from an EMBL/GenBank/DDBJ whole genome shotgun (WGS) entry which is preliminary data.</text>
</comment>
<evidence type="ECO:0000256" key="3">
    <source>
        <dbReference type="ARBA" id="ARBA00001947"/>
    </source>
</evidence>
<protein>
    <submittedName>
        <fullName evidence="10">Aminopeptidase 2</fullName>
        <ecNumber evidence="10">3.4.11.-</ecNumber>
    </submittedName>
</protein>
<gene>
    <name evidence="10" type="ORF">KOR42_28310</name>
</gene>
<dbReference type="PANTHER" id="PTHR34448">
    <property type="entry name" value="AMINOPEPTIDASE"/>
    <property type="match status" value="1"/>
</dbReference>
<dbReference type="InterPro" id="IPR035097">
    <property type="entry name" value="M29_N-terminal"/>
</dbReference>
<dbReference type="GO" id="GO:0046872">
    <property type="term" value="F:metal ion binding"/>
    <property type="evidence" value="ECO:0007669"/>
    <property type="project" value="UniProtKB-KW"/>
</dbReference>
<evidence type="ECO:0000256" key="4">
    <source>
        <dbReference type="ARBA" id="ARBA00008236"/>
    </source>
</evidence>
<evidence type="ECO:0000313" key="11">
    <source>
        <dbReference type="Proteomes" id="UP000317243"/>
    </source>
</evidence>
<dbReference type="RefSeq" id="WP_146510340.1">
    <property type="nucleotide sequence ID" value="NZ_SIHI01000004.1"/>
</dbReference>
<dbReference type="GO" id="GO:0004177">
    <property type="term" value="F:aminopeptidase activity"/>
    <property type="evidence" value="ECO:0007669"/>
    <property type="project" value="UniProtKB-KW"/>
</dbReference>
<name>A0A5C5WZU4_9PLAN</name>
<keyword evidence="9" id="KW-0482">Metalloprotease</keyword>
<evidence type="ECO:0000313" key="10">
    <source>
        <dbReference type="EMBL" id="TWT55445.1"/>
    </source>
</evidence>
<comment type="similarity">
    <text evidence="4">Belongs to the peptidase M29 family.</text>
</comment>
<dbReference type="Proteomes" id="UP000317243">
    <property type="component" value="Unassembled WGS sequence"/>
</dbReference>
<evidence type="ECO:0000256" key="8">
    <source>
        <dbReference type="ARBA" id="ARBA00022801"/>
    </source>
</evidence>
<evidence type="ECO:0000256" key="9">
    <source>
        <dbReference type="ARBA" id="ARBA00023049"/>
    </source>
</evidence>
<evidence type="ECO:0000256" key="1">
    <source>
        <dbReference type="ARBA" id="ARBA00001941"/>
    </source>
</evidence>
<sequence length="372" mass="41746">MKDPRIDELASVLIDHSCQLKAGEKVLIEAFDLPETNLVCSLVETARARGAHPLVLWKNNEILRSLYQHSDREGLKLMGELEAEAMSRVDAYVGIRGALNSDQMSDVSGSQMDLMTECVWQPVHIDIRVPKTKWVVLRYPTHSMAQAAQMSTPAFEDFFFDVCTADYAAMGKAQEPLRELMLKTEHVKIVSPETELEFSIKDMPVIACNGDRNIPDGEVFTAPVRDSLNGVIQYNAGSRYQGTVFEQIRFEFRDGKIVDASCQGDSTRLNEILDTDEGARFIGEWSMGCNNRVRHPMLDTLFDEKIGGSMHLTPGNAYDEADNGNRSRVHWDLVLIQTPEYGGGEIWFDGTLIRKDGKFLPQELQPLNEGLS</sequence>
<dbReference type="AlphaFoldDB" id="A0A5C5WZU4"/>
<dbReference type="InterPro" id="IPR000787">
    <property type="entry name" value="Peptidase_M29"/>
</dbReference>
<keyword evidence="8 10" id="KW-0378">Hydrolase</keyword>
<comment type="cofactor">
    <cofactor evidence="3">
        <name>Zn(2+)</name>
        <dbReference type="ChEBI" id="CHEBI:29105"/>
    </cofactor>
</comment>
<proteinExistence type="inferred from homology"/>
<comment type="cofactor">
    <cofactor evidence="2">
        <name>Mg(2+)</name>
        <dbReference type="ChEBI" id="CHEBI:18420"/>
    </cofactor>
</comment>
<evidence type="ECO:0000256" key="7">
    <source>
        <dbReference type="ARBA" id="ARBA00022723"/>
    </source>
</evidence>
<keyword evidence="7" id="KW-0479">Metal-binding</keyword>
<dbReference type="PANTHER" id="PTHR34448:SF1">
    <property type="entry name" value="BLL6088 PROTEIN"/>
    <property type="match status" value="1"/>
</dbReference>
<dbReference type="GO" id="GO:0006508">
    <property type="term" value="P:proteolysis"/>
    <property type="evidence" value="ECO:0007669"/>
    <property type="project" value="UniProtKB-KW"/>
</dbReference>
<comment type="cofactor">
    <cofactor evidence="1">
        <name>Co(2+)</name>
        <dbReference type="ChEBI" id="CHEBI:48828"/>
    </cofactor>
</comment>
<evidence type="ECO:0000256" key="6">
    <source>
        <dbReference type="ARBA" id="ARBA00022670"/>
    </source>
</evidence>
<dbReference type="OrthoDB" id="9803993at2"/>
<dbReference type="EC" id="3.4.11.-" evidence="10"/>
<dbReference type="InterPro" id="IPR052170">
    <property type="entry name" value="M29_Exopeptidase"/>
</dbReference>
<reference evidence="10 11" key="1">
    <citation type="submission" date="2019-02" db="EMBL/GenBank/DDBJ databases">
        <title>Deep-cultivation of Planctomycetes and their phenomic and genomic characterization uncovers novel biology.</title>
        <authorList>
            <person name="Wiegand S."/>
            <person name="Jogler M."/>
            <person name="Boedeker C."/>
            <person name="Pinto D."/>
            <person name="Vollmers J."/>
            <person name="Rivas-Marin E."/>
            <person name="Kohn T."/>
            <person name="Peeters S.H."/>
            <person name="Heuer A."/>
            <person name="Rast P."/>
            <person name="Oberbeckmann S."/>
            <person name="Bunk B."/>
            <person name="Jeske O."/>
            <person name="Meyerdierks A."/>
            <person name="Storesund J.E."/>
            <person name="Kallscheuer N."/>
            <person name="Luecker S."/>
            <person name="Lage O.M."/>
            <person name="Pohl T."/>
            <person name="Merkel B.J."/>
            <person name="Hornburger P."/>
            <person name="Mueller R.-W."/>
            <person name="Bruemmer F."/>
            <person name="Labrenz M."/>
            <person name="Spormann A.M."/>
            <person name="Op Den Camp H."/>
            <person name="Overmann J."/>
            <person name="Amann R."/>
            <person name="Jetten M.S.M."/>
            <person name="Mascher T."/>
            <person name="Medema M.H."/>
            <person name="Devos D.P."/>
            <person name="Kaster A.-K."/>
            <person name="Ovreas L."/>
            <person name="Rohde M."/>
            <person name="Galperin M.Y."/>
            <person name="Jogler C."/>
        </authorList>
    </citation>
    <scope>NUCLEOTIDE SEQUENCE [LARGE SCALE GENOMIC DNA]</scope>
    <source>
        <strain evidence="10 11">KOR42</strain>
    </source>
</reference>
<keyword evidence="6" id="KW-0645">Protease</keyword>
<dbReference type="Pfam" id="PF02073">
    <property type="entry name" value="Peptidase_M29"/>
    <property type="match status" value="1"/>
</dbReference>
<dbReference type="Gene3D" id="3.40.1830.10">
    <property type="entry name" value="Thermophilic metalloprotease (M29)"/>
    <property type="match status" value="1"/>
</dbReference>
<organism evidence="10 11">
    <name type="scientific">Thalassoglobus neptunius</name>
    <dbReference type="NCBI Taxonomy" id="1938619"/>
    <lineage>
        <taxon>Bacteria</taxon>
        <taxon>Pseudomonadati</taxon>
        <taxon>Planctomycetota</taxon>
        <taxon>Planctomycetia</taxon>
        <taxon>Planctomycetales</taxon>
        <taxon>Planctomycetaceae</taxon>
        <taxon>Thalassoglobus</taxon>
    </lineage>
</organism>
<dbReference type="SUPFAM" id="SSF144052">
    <property type="entry name" value="Thermophilic metalloprotease-like"/>
    <property type="match status" value="1"/>
</dbReference>
<dbReference type="EMBL" id="SIHI01000004">
    <property type="protein sequence ID" value="TWT55445.1"/>
    <property type="molecule type" value="Genomic_DNA"/>
</dbReference>
<evidence type="ECO:0000256" key="5">
    <source>
        <dbReference type="ARBA" id="ARBA00022438"/>
    </source>
</evidence>
<dbReference type="GO" id="GO:0008237">
    <property type="term" value="F:metallopeptidase activity"/>
    <property type="evidence" value="ECO:0007669"/>
    <property type="project" value="UniProtKB-KW"/>
</dbReference>
<keyword evidence="5 10" id="KW-0031">Aminopeptidase</keyword>
<keyword evidence="11" id="KW-1185">Reference proteome</keyword>
<evidence type="ECO:0000256" key="2">
    <source>
        <dbReference type="ARBA" id="ARBA00001946"/>
    </source>
</evidence>
<accession>A0A5C5WZU4</accession>